<dbReference type="Gene3D" id="3.90.180.10">
    <property type="entry name" value="Medium-chain alcohol dehydrogenases, catalytic domain"/>
    <property type="match status" value="1"/>
</dbReference>
<dbReference type="AlphaFoldDB" id="A0A1I6MY63"/>
<dbReference type="InterPro" id="IPR013154">
    <property type="entry name" value="ADH-like_N"/>
</dbReference>
<dbReference type="SUPFAM" id="SSF51735">
    <property type="entry name" value="NAD(P)-binding Rossmann-fold domains"/>
    <property type="match status" value="1"/>
</dbReference>
<dbReference type="CDD" id="cd08267">
    <property type="entry name" value="MDR1"/>
    <property type="match status" value="1"/>
</dbReference>
<gene>
    <name evidence="2" type="ORF">SAMN05444714_2658</name>
</gene>
<dbReference type="RefSeq" id="WP_207493697.1">
    <property type="nucleotide sequence ID" value="NZ_FOZM01000002.1"/>
</dbReference>
<name>A0A1I6MY63_9RHOB</name>
<dbReference type="Gene3D" id="3.40.50.720">
    <property type="entry name" value="NAD(P)-binding Rossmann-like Domain"/>
    <property type="match status" value="1"/>
</dbReference>
<dbReference type="SUPFAM" id="SSF50129">
    <property type="entry name" value="GroES-like"/>
    <property type="match status" value="1"/>
</dbReference>
<feature type="domain" description="Enoyl reductase (ER)" evidence="1">
    <location>
        <begin position="27"/>
        <end position="338"/>
    </location>
</feature>
<dbReference type="InterPro" id="IPR036291">
    <property type="entry name" value="NAD(P)-bd_dom_sf"/>
</dbReference>
<dbReference type="InterPro" id="IPR011032">
    <property type="entry name" value="GroES-like_sf"/>
</dbReference>
<dbReference type="InterPro" id="IPR052733">
    <property type="entry name" value="Chloroplast_QOR"/>
</dbReference>
<dbReference type="Pfam" id="PF13602">
    <property type="entry name" value="ADH_zinc_N_2"/>
    <property type="match status" value="1"/>
</dbReference>
<proteinExistence type="predicted"/>
<organism evidence="2 3">
    <name type="scientific">Yoonia litorea</name>
    <dbReference type="NCBI Taxonomy" id="1123755"/>
    <lineage>
        <taxon>Bacteria</taxon>
        <taxon>Pseudomonadati</taxon>
        <taxon>Pseudomonadota</taxon>
        <taxon>Alphaproteobacteria</taxon>
        <taxon>Rhodobacterales</taxon>
        <taxon>Paracoccaceae</taxon>
        <taxon>Yoonia</taxon>
    </lineage>
</organism>
<evidence type="ECO:0000313" key="2">
    <source>
        <dbReference type="EMBL" id="SFS20508.1"/>
    </source>
</evidence>
<dbReference type="GO" id="GO:0016491">
    <property type="term" value="F:oxidoreductase activity"/>
    <property type="evidence" value="ECO:0007669"/>
    <property type="project" value="InterPro"/>
</dbReference>
<reference evidence="2 3" key="1">
    <citation type="submission" date="2016-10" db="EMBL/GenBank/DDBJ databases">
        <authorList>
            <person name="de Groot N.N."/>
        </authorList>
    </citation>
    <scope>NUCLEOTIDE SEQUENCE [LARGE SCALE GENOMIC DNA]</scope>
    <source>
        <strain evidence="2 3">DSM 29433</strain>
    </source>
</reference>
<dbReference type="PANTHER" id="PTHR44013">
    <property type="entry name" value="ZINC-TYPE ALCOHOL DEHYDROGENASE-LIKE PROTEIN C16A3.02C"/>
    <property type="match status" value="1"/>
</dbReference>
<dbReference type="Proteomes" id="UP000198926">
    <property type="component" value="Unassembled WGS sequence"/>
</dbReference>
<evidence type="ECO:0000259" key="1">
    <source>
        <dbReference type="SMART" id="SM00829"/>
    </source>
</evidence>
<dbReference type="STRING" id="1123755.SAMN05444714_2658"/>
<sequence length="343" mass="37024">MNRITGGSSNTHPKVKPMKAAIYNRYGPANVVQLTDRPVPTPRAGEVLIRVHASSVTAADTMIREGIPRFGRLFLGLRGPKITAMGTQFAGDIIAVGSEVTTFETGNRVFGETGMNFGAHAEYAVVDAKGVIAPIPAGMTYQEAAALCDGPLTDMNFLRNLADLQPGQHILINGAAGSLGTAAVQLAKSFGAEVTGVCSTRNVAFVKSLGADHVIDYNREDFTTRHGTYDVIYDTVGKSSFEAARPALKKDGQYISPVLSLKLLRQMLFGNCWRRQKAKFSATGMLPPEKQMPLVKDLTDRIALGHLRMVIDRKFPLSRIGEAHAYVDTGHKRGNVIIEIDAA</sequence>
<protein>
    <submittedName>
        <fullName evidence="2">NADPH:quinone reductase</fullName>
    </submittedName>
</protein>
<dbReference type="EMBL" id="FOZM01000002">
    <property type="protein sequence ID" value="SFS20508.1"/>
    <property type="molecule type" value="Genomic_DNA"/>
</dbReference>
<evidence type="ECO:0000313" key="3">
    <source>
        <dbReference type="Proteomes" id="UP000198926"/>
    </source>
</evidence>
<accession>A0A1I6MY63</accession>
<dbReference type="InterPro" id="IPR020843">
    <property type="entry name" value="ER"/>
</dbReference>
<dbReference type="SMART" id="SM00829">
    <property type="entry name" value="PKS_ER"/>
    <property type="match status" value="1"/>
</dbReference>
<keyword evidence="3" id="KW-1185">Reference proteome</keyword>
<dbReference type="PANTHER" id="PTHR44013:SF1">
    <property type="entry name" value="ZINC-TYPE ALCOHOL DEHYDROGENASE-LIKE PROTEIN C16A3.02C"/>
    <property type="match status" value="1"/>
</dbReference>
<dbReference type="Pfam" id="PF08240">
    <property type="entry name" value="ADH_N"/>
    <property type="match status" value="1"/>
</dbReference>